<proteinExistence type="predicted"/>
<evidence type="ECO:0000313" key="2">
    <source>
        <dbReference type="EMBL" id="XDV69473.1"/>
    </source>
</evidence>
<dbReference type="EMBL" id="CP165728">
    <property type="protein sequence ID" value="XDV69473.1"/>
    <property type="molecule type" value="Genomic_DNA"/>
</dbReference>
<gene>
    <name evidence="2" type="ORF">AB5J51_41900</name>
</gene>
<dbReference type="RefSeq" id="WP_369780665.1">
    <property type="nucleotide sequence ID" value="NZ_CP165728.1"/>
</dbReference>
<name>A0AB39YJT6_9ACTN</name>
<geneLocation type="plasmid" evidence="2">
    <name>unnamed1</name>
</geneLocation>
<feature type="region of interest" description="Disordered" evidence="1">
    <location>
        <begin position="72"/>
        <end position="96"/>
    </location>
</feature>
<reference evidence="2" key="1">
    <citation type="submission" date="2024-08" db="EMBL/GenBank/DDBJ databases">
        <authorList>
            <person name="Yu S.T."/>
        </authorList>
    </citation>
    <scope>NUCLEOTIDE SEQUENCE</scope>
    <source>
        <strain evidence="2">R33</strain>
        <plasmid evidence="2">unnamed1</plasmid>
    </source>
</reference>
<accession>A0AB39YJT6</accession>
<organism evidence="2">
    <name type="scientific">Streptomyces sp. R33</name>
    <dbReference type="NCBI Taxonomy" id="3238629"/>
    <lineage>
        <taxon>Bacteria</taxon>
        <taxon>Bacillati</taxon>
        <taxon>Actinomycetota</taxon>
        <taxon>Actinomycetes</taxon>
        <taxon>Kitasatosporales</taxon>
        <taxon>Streptomycetaceae</taxon>
        <taxon>Streptomyces</taxon>
    </lineage>
</organism>
<feature type="region of interest" description="Disordered" evidence="1">
    <location>
        <begin position="24"/>
        <end position="48"/>
    </location>
</feature>
<keyword evidence="2" id="KW-0614">Plasmid</keyword>
<protein>
    <submittedName>
        <fullName evidence="2">Uncharacterized protein</fullName>
    </submittedName>
</protein>
<sequence length="108" mass="12355">MTTTPPADPRIEAVAARLKEAVQERAEALGPPPVWQPIWKRPRKPKSIKAKKAELAKQRKRLKAAGVRRFYGAQARRPRPRQNRIGSAAARRDARALSRMRQSNAWLW</sequence>
<dbReference type="AlphaFoldDB" id="A0AB39YJT6"/>
<evidence type="ECO:0000256" key="1">
    <source>
        <dbReference type="SAM" id="MobiDB-lite"/>
    </source>
</evidence>